<proteinExistence type="predicted"/>
<dbReference type="AlphaFoldDB" id="Q18EE1"/>
<evidence type="ECO:0000313" key="2">
    <source>
        <dbReference type="Proteomes" id="UP000001975"/>
    </source>
</evidence>
<evidence type="ECO:0000313" key="1">
    <source>
        <dbReference type="EMBL" id="CAJ53688.1"/>
    </source>
</evidence>
<organism evidence="1 2">
    <name type="scientific">Haloquadratum walsbyi (strain DSM 16790 / HBSQ001)</name>
    <dbReference type="NCBI Taxonomy" id="362976"/>
    <lineage>
        <taxon>Archaea</taxon>
        <taxon>Methanobacteriati</taxon>
        <taxon>Methanobacteriota</taxon>
        <taxon>Stenosarchaea group</taxon>
        <taxon>Halobacteria</taxon>
        <taxon>Halobacteriales</taxon>
        <taxon>Haloferacaceae</taxon>
        <taxon>Haloquadratum</taxon>
    </lineage>
</organism>
<accession>Q18EE1</accession>
<dbReference type="HOGENOM" id="CLU_1954631_0_0_2"/>
<gene>
    <name evidence="1" type="ordered locus">HQ_3599A</name>
</gene>
<dbReference type="EMBL" id="AM180088">
    <property type="protein sequence ID" value="CAJ53688.1"/>
    <property type="molecule type" value="Genomic_DNA"/>
</dbReference>
<reference evidence="1 2" key="1">
    <citation type="journal article" date="2006" name="BMC Genomics">
        <title>The genome of the square archaeon Haloquadratum walsbyi: life at the limits of water activity.</title>
        <authorList>
            <person name="Bolhuis H.H."/>
            <person name="Palm P.P."/>
            <person name="Wende A.W."/>
            <person name="Falb M.M."/>
            <person name="Rampp M.M."/>
            <person name="Rodriguez-Valera F.F."/>
            <person name="Pfeiffer F.F."/>
            <person name="Oesterhelt D.D."/>
        </authorList>
    </citation>
    <scope>NUCLEOTIDE SEQUENCE [LARGE SCALE GENOMIC DNA]</scope>
    <source>
        <strain evidence="2">DSM 16790 / HBSQ001</strain>
    </source>
</reference>
<name>Q18EE1_HALWD</name>
<dbReference type="Proteomes" id="UP000001975">
    <property type="component" value="Chromosome"/>
</dbReference>
<keyword evidence="2" id="KW-1185">Reference proteome</keyword>
<sequence>MNESILKDMSPYDMITESDVDSLDEALPVDANIRVCTPSVESELDTTNTDELNGSIQTVTQDDSNTLSLVVSADMTDTTATAHITLTPMTARALAIELLSKADGLDAPVVDVLDDEGSNMISGHSCQE</sequence>
<dbReference type="KEGG" id="hwa:HQ_3599A"/>
<protein>
    <submittedName>
        <fullName evidence="1">Uncharacterized protein</fullName>
    </submittedName>
</protein>